<dbReference type="EMBL" id="QYUK01000011">
    <property type="protein sequence ID" value="RJF86451.1"/>
    <property type="molecule type" value="Genomic_DNA"/>
</dbReference>
<gene>
    <name evidence="1" type="ORF">D3874_04925</name>
</gene>
<accession>A0A418W8U5</accession>
<keyword evidence="2" id="KW-1185">Reference proteome</keyword>
<sequence>MAGALKSRGFVVDLFYYVMDGVDALSIEGMREEWDSVHATGLQGYVFRRRFPEFWGIDDWIAPSALTLARRLSETRSYDLVLVNYVWCSGLFEPFVGGQQNWSSMPMMLSGIGTT</sequence>
<dbReference type="OrthoDB" id="7815474at2"/>
<dbReference type="AlphaFoldDB" id="A0A418W8U5"/>
<reference evidence="1 2" key="1">
    <citation type="submission" date="2018-09" db="EMBL/GenBank/DDBJ databases">
        <authorList>
            <person name="Zhu H."/>
        </authorList>
    </citation>
    <scope>NUCLEOTIDE SEQUENCE [LARGE SCALE GENOMIC DNA]</scope>
    <source>
        <strain evidence="1 2">K1W22B-8</strain>
    </source>
</reference>
<comment type="caution">
    <text evidence="1">The sequence shown here is derived from an EMBL/GenBank/DDBJ whole genome shotgun (WGS) entry which is preliminary data.</text>
</comment>
<proteinExistence type="predicted"/>
<dbReference type="Proteomes" id="UP000284605">
    <property type="component" value="Unassembled WGS sequence"/>
</dbReference>
<evidence type="ECO:0000313" key="2">
    <source>
        <dbReference type="Proteomes" id="UP000284605"/>
    </source>
</evidence>
<organism evidence="1 2">
    <name type="scientific">Oleomonas cavernae</name>
    <dbReference type="NCBI Taxonomy" id="2320859"/>
    <lineage>
        <taxon>Bacteria</taxon>
        <taxon>Pseudomonadati</taxon>
        <taxon>Pseudomonadota</taxon>
        <taxon>Alphaproteobacteria</taxon>
        <taxon>Acetobacterales</taxon>
        <taxon>Acetobacteraceae</taxon>
        <taxon>Oleomonas</taxon>
    </lineage>
</organism>
<name>A0A418W8U5_9PROT</name>
<protein>
    <submittedName>
        <fullName evidence="1">Uncharacterized protein</fullName>
    </submittedName>
</protein>
<evidence type="ECO:0000313" key="1">
    <source>
        <dbReference type="EMBL" id="RJF86451.1"/>
    </source>
</evidence>
<dbReference type="RefSeq" id="WP_119777089.1">
    <property type="nucleotide sequence ID" value="NZ_QYUK01000011.1"/>
</dbReference>